<dbReference type="SUPFAM" id="SSF48576">
    <property type="entry name" value="Terpenoid synthases"/>
    <property type="match status" value="2"/>
</dbReference>
<dbReference type="SMR" id="A0A1S4C4F6"/>
<dbReference type="InterPro" id="IPR008949">
    <property type="entry name" value="Isoprenoid_synthase_dom_sf"/>
</dbReference>
<proteinExistence type="predicted"/>
<evidence type="ECO:0000259" key="2">
    <source>
        <dbReference type="Pfam" id="PF03936"/>
    </source>
</evidence>
<keyword evidence="1" id="KW-0479">Metal-binding</keyword>
<dbReference type="OrthoDB" id="1877784at2759"/>
<accession>A0A1S4C4F6</accession>
<organism evidence="3">
    <name type="scientific">Nicotiana tabacum</name>
    <name type="common">Common tobacco</name>
    <dbReference type="NCBI Taxonomy" id="4097"/>
    <lineage>
        <taxon>Eukaryota</taxon>
        <taxon>Viridiplantae</taxon>
        <taxon>Streptophyta</taxon>
        <taxon>Embryophyta</taxon>
        <taxon>Tracheophyta</taxon>
        <taxon>Spermatophyta</taxon>
        <taxon>Magnoliopsida</taxon>
        <taxon>eudicotyledons</taxon>
        <taxon>Gunneridae</taxon>
        <taxon>Pentapetalae</taxon>
        <taxon>asterids</taxon>
        <taxon>lamiids</taxon>
        <taxon>Solanales</taxon>
        <taxon>Solanaceae</taxon>
        <taxon>Nicotianoideae</taxon>
        <taxon>Nicotianeae</taxon>
        <taxon>Nicotiana</taxon>
    </lineage>
</organism>
<dbReference type="KEGG" id="nta:107815052"/>
<dbReference type="InterPro" id="IPR050148">
    <property type="entry name" value="Terpene_synthase-like"/>
</dbReference>
<dbReference type="RefSeq" id="XP_016496051.1">
    <property type="nucleotide sequence ID" value="XM_016640565.1"/>
</dbReference>
<dbReference type="STRING" id="4097.A0A1S4C4F6"/>
<dbReference type="Pfam" id="PF03936">
    <property type="entry name" value="Terpene_synth_C"/>
    <property type="match status" value="1"/>
</dbReference>
<dbReference type="GO" id="GO:0046246">
    <property type="term" value="P:terpene biosynthetic process"/>
    <property type="evidence" value="ECO:0000318"/>
    <property type="project" value="GO_Central"/>
</dbReference>
<dbReference type="PANTHER" id="PTHR31225:SF108">
    <property type="entry name" value="(E,E)-GERMACRENE B SYNTHASE-LIKE"/>
    <property type="match status" value="1"/>
</dbReference>
<feature type="domain" description="Terpene synthase metal-binding" evidence="2">
    <location>
        <begin position="91"/>
        <end position="214"/>
    </location>
</feature>
<dbReference type="GO" id="GO:0016114">
    <property type="term" value="P:terpenoid biosynthetic process"/>
    <property type="evidence" value="ECO:0007669"/>
    <property type="project" value="InterPro"/>
</dbReference>
<name>A0A1S4C4F6_TOBAC</name>
<protein>
    <submittedName>
        <fullName evidence="3">(E,E)-germacrene B synthase-like</fullName>
    </submittedName>
</protein>
<reference evidence="3" key="1">
    <citation type="submission" date="2025-08" db="UniProtKB">
        <authorList>
            <consortium name="RefSeq"/>
        </authorList>
    </citation>
    <scope>IDENTIFICATION</scope>
</reference>
<dbReference type="OMA" id="CEEYIKN"/>
<dbReference type="GO" id="GO:0010333">
    <property type="term" value="F:terpene synthase activity"/>
    <property type="evidence" value="ECO:0000318"/>
    <property type="project" value="GO_Central"/>
</dbReference>
<dbReference type="InterPro" id="IPR005630">
    <property type="entry name" value="Terpene_synthase_metal-bd"/>
</dbReference>
<dbReference type="AlphaFoldDB" id="A0A1S4C4F6"/>
<dbReference type="PaxDb" id="4097-A0A1S4C4F6"/>
<dbReference type="PANTHER" id="PTHR31225">
    <property type="entry name" value="OS04G0344100 PROTEIN-RELATED"/>
    <property type="match status" value="1"/>
</dbReference>
<dbReference type="GO" id="GO:0000287">
    <property type="term" value="F:magnesium ion binding"/>
    <property type="evidence" value="ECO:0007669"/>
    <property type="project" value="InterPro"/>
</dbReference>
<dbReference type="Gene3D" id="1.10.600.10">
    <property type="entry name" value="Farnesyl Diphosphate Synthase"/>
    <property type="match status" value="2"/>
</dbReference>
<sequence length="272" mass="31077">MPKLAFVMAAEMRLFRNCDRFLAFAGSQQVAIATFAPRQNDENAGFSSYFHKLSTLKSLEVKKLARAYFKEAQWLNAGYIPTCEEYIKNAIVKKLARAYFKEAQWLNAGYIPTCEEYIKNAIVSNTFMALGTLSLIGMEELITKNIFEWITSEPSIVRASSTICRLMDDISDHEVQQQRGHVASIIECFIKEYGALKEEAYVKFRKEVKNSWKDINKALLRPTEVPTFVLERVLNLAHSMDTHFQDEEDGYTDSTSKSKDVITLLLVEPVNI</sequence>
<evidence type="ECO:0000313" key="3">
    <source>
        <dbReference type="RefSeq" id="XP_016496051.1"/>
    </source>
</evidence>
<gene>
    <name evidence="3" type="primary">LOC107815052</name>
</gene>
<evidence type="ECO:0000256" key="1">
    <source>
        <dbReference type="ARBA" id="ARBA00022723"/>
    </source>
</evidence>